<dbReference type="EMBL" id="CAFBOG010000300">
    <property type="protein sequence ID" value="CAB5000477.1"/>
    <property type="molecule type" value="Genomic_DNA"/>
</dbReference>
<name>A0A6J7P567_9ZZZZ</name>
<dbReference type="EMBL" id="CAEZXS010000086">
    <property type="protein sequence ID" value="CAB4698858.1"/>
    <property type="molecule type" value="Genomic_DNA"/>
</dbReference>
<dbReference type="EMBL" id="CAFBPW010000133">
    <property type="protein sequence ID" value="CAB5035852.1"/>
    <property type="molecule type" value="Genomic_DNA"/>
</dbReference>
<evidence type="ECO:0000313" key="2">
    <source>
        <dbReference type="EMBL" id="CAB4816042.1"/>
    </source>
</evidence>
<dbReference type="EMBL" id="CAFAAQ010000154">
    <property type="protein sequence ID" value="CAB4816042.1"/>
    <property type="molecule type" value="Genomic_DNA"/>
</dbReference>
<protein>
    <submittedName>
        <fullName evidence="3">Unannotated protein</fullName>
    </submittedName>
</protein>
<proteinExistence type="predicted"/>
<sequence length="185" mass="20260">MDEIEHPWRGLLATAAQVGAYSWVEAEISSMLGSWVTGQSEPAEKVDFFARSSKHRWHSELFFARLPVLAVLSPEDLVRPPNEPFESFLNLVKATESHSDQLVGLNLVLLPYLLGTYRHELATLSDLADGSTKQCLSLVIADLEQELSESGMNPAGGSALQRELELALQSSPGLRPSLNSVTDDT</sequence>
<reference evidence="3" key="1">
    <citation type="submission" date="2020-05" db="EMBL/GenBank/DDBJ databases">
        <authorList>
            <person name="Chiriac C."/>
            <person name="Salcher M."/>
            <person name="Ghai R."/>
            <person name="Kavagutti S V."/>
        </authorList>
    </citation>
    <scope>NUCLEOTIDE SEQUENCE</scope>
</reference>
<evidence type="ECO:0000313" key="1">
    <source>
        <dbReference type="EMBL" id="CAB4698858.1"/>
    </source>
</evidence>
<gene>
    <name evidence="1" type="ORF">UFOPK2582_00840</name>
    <name evidence="2" type="ORF">UFOPK3046_01464</name>
    <name evidence="3" type="ORF">UFOPK3914_02110</name>
    <name evidence="4" type="ORF">UFOPK4173_01166</name>
</gene>
<evidence type="ECO:0000313" key="4">
    <source>
        <dbReference type="EMBL" id="CAB5035852.1"/>
    </source>
</evidence>
<organism evidence="3">
    <name type="scientific">freshwater metagenome</name>
    <dbReference type="NCBI Taxonomy" id="449393"/>
    <lineage>
        <taxon>unclassified sequences</taxon>
        <taxon>metagenomes</taxon>
        <taxon>ecological metagenomes</taxon>
    </lineage>
</organism>
<accession>A0A6J7P567</accession>
<evidence type="ECO:0000313" key="3">
    <source>
        <dbReference type="EMBL" id="CAB5000477.1"/>
    </source>
</evidence>
<dbReference type="AlphaFoldDB" id="A0A6J7P567"/>